<dbReference type="InterPro" id="IPR018170">
    <property type="entry name" value="Aldo/ket_reductase_CS"/>
</dbReference>
<dbReference type="PANTHER" id="PTHR43638:SF3">
    <property type="entry name" value="ALDEHYDE REDUCTASE"/>
    <property type="match status" value="1"/>
</dbReference>
<dbReference type="EMBL" id="CP001404">
    <property type="protein sequence ID" value="ACP48864.1"/>
    <property type="molecule type" value="Genomic_DNA"/>
</dbReference>
<dbReference type="InterPro" id="IPR020471">
    <property type="entry name" value="AKR"/>
</dbReference>
<gene>
    <name evidence="2" type="ordered locus">YN1551_1795</name>
</gene>
<feature type="domain" description="NADP-dependent oxidoreductase" evidence="1">
    <location>
        <begin position="17"/>
        <end position="270"/>
    </location>
</feature>
<dbReference type="SUPFAM" id="SSF51430">
    <property type="entry name" value="NAD(P)-linked oxidoreductase"/>
    <property type="match status" value="1"/>
</dbReference>
<evidence type="ECO:0000313" key="3">
    <source>
        <dbReference type="Proteomes" id="UP000006818"/>
    </source>
</evidence>
<dbReference type="PIRSF" id="PIRSF000097">
    <property type="entry name" value="AKR"/>
    <property type="match status" value="1"/>
</dbReference>
<dbReference type="InterPro" id="IPR023210">
    <property type="entry name" value="NADP_OxRdtase_dom"/>
</dbReference>
<dbReference type="PRINTS" id="PR00069">
    <property type="entry name" value="ALDKETRDTASE"/>
</dbReference>
<evidence type="ECO:0000259" key="1">
    <source>
        <dbReference type="Pfam" id="PF00248"/>
    </source>
</evidence>
<dbReference type="PANTHER" id="PTHR43638">
    <property type="entry name" value="OXIDOREDUCTASE, ALDO/KETO REDUCTASE FAMILY PROTEIN"/>
    <property type="match status" value="1"/>
</dbReference>
<dbReference type="Proteomes" id="UP000006818">
    <property type="component" value="Chromosome"/>
</dbReference>
<dbReference type="GO" id="GO:0016491">
    <property type="term" value="F:oxidoreductase activity"/>
    <property type="evidence" value="ECO:0007669"/>
    <property type="project" value="InterPro"/>
</dbReference>
<dbReference type="CDD" id="cd19072">
    <property type="entry name" value="AKR_AKR3F1-like"/>
    <property type="match status" value="1"/>
</dbReference>
<organism evidence="2 3">
    <name type="scientific">Saccharolobus islandicus (strain Y.N.15.51 / Yellowstone #2)</name>
    <name type="common">Sulfolobus islandicus</name>
    <dbReference type="NCBI Taxonomy" id="419942"/>
    <lineage>
        <taxon>Archaea</taxon>
        <taxon>Thermoproteota</taxon>
        <taxon>Thermoprotei</taxon>
        <taxon>Sulfolobales</taxon>
        <taxon>Sulfolobaceae</taxon>
        <taxon>Saccharolobus</taxon>
    </lineage>
</organism>
<dbReference type="KEGG" id="sin:YN1551_1795"/>
<reference evidence="2 3" key="1">
    <citation type="journal article" date="2009" name="Proc. Natl. Acad. Sci. U.S.A.">
        <title>Biogeography of the Sulfolobus islandicus pan-genome.</title>
        <authorList>
            <person name="Reno M.L."/>
            <person name="Held N.L."/>
            <person name="Fields C.J."/>
            <person name="Burke P.V."/>
            <person name="Whitaker R.J."/>
        </authorList>
    </citation>
    <scope>NUCLEOTIDE SEQUENCE [LARGE SCALE GENOMIC DNA]</scope>
    <source>
        <strain evidence="3">Y.N.15.51 / Yellowstone #2</strain>
    </source>
</reference>
<dbReference type="AlphaFoldDB" id="C3NIA4"/>
<proteinExistence type="predicted"/>
<accession>C3NIA4</accession>
<dbReference type="HOGENOM" id="CLU_023205_2_3_2"/>
<evidence type="ECO:0000313" key="2">
    <source>
        <dbReference type="EMBL" id="ACP48864.1"/>
    </source>
</evidence>
<dbReference type="Gene3D" id="3.20.20.100">
    <property type="entry name" value="NADP-dependent oxidoreductase domain"/>
    <property type="match status" value="1"/>
</dbReference>
<protein>
    <submittedName>
        <fullName evidence="2">Aldo/keto reductase</fullName>
    </submittedName>
</protein>
<dbReference type="PROSITE" id="PS00062">
    <property type="entry name" value="ALDOKETO_REDUCTASE_2"/>
    <property type="match status" value="1"/>
</dbReference>
<sequence length="271" mass="30847">MQYNTMKKFKYFTISDLALGTWKMGGGFWTPSYENDERDVNAIKKAIELGITTIDTAEMYGGGHAEELVGKAIKDFKRDDIFIITKVWPNHAKYEDVIKSAKASSSRLGTFIDLYLLHWPSSSVPICETMSAFEKLVEDGIVKFIGLSNFKPEGIQKANECLKKYEVTAIENHYSLLDRSDEDTLEYAKKNEIAYFSYTPLEKGRISEIKILNEIARKYNKTPTQIALNWYISIDVMIPIVKASNIKHLEENAGAMGWKLSKEDWEAIAKA</sequence>
<name>C3NIA4_SACI1</name>
<dbReference type="Pfam" id="PF00248">
    <property type="entry name" value="Aldo_ket_red"/>
    <property type="match status" value="1"/>
</dbReference>
<dbReference type="InterPro" id="IPR036812">
    <property type="entry name" value="NAD(P)_OxRdtase_dom_sf"/>
</dbReference>